<organism evidence="4 5">
    <name type="scientific">Paracoccus denitrificans</name>
    <dbReference type="NCBI Taxonomy" id="266"/>
    <lineage>
        <taxon>Bacteria</taxon>
        <taxon>Pseudomonadati</taxon>
        <taxon>Pseudomonadota</taxon>
        <taxon>Alphaproteobacteria</taxon>
        <taxon>Rhodobacterales</taxon>
        <taxon>Paracoccaceae</taxon>
        <taxon>Paracoccus</taxon>
    </lineage>
</organism>
<dbReference type="InterPro" id="IPR023076">
    <property type="entry name" value="HMG_CoA_Rdtase_CS"/>
</dbReference>
<dbReference type="InterPro" id="IPR023074">
    <property type="entry name" value="HMG_CoA_Rdtase_cat_sf"/>
</dbReference>
<comment type="similarity">
    <text evidence="1 3">Belongs to the HMG-CoA reductase family.</text>
</comment>
<dbReference type="InterPro" id="IPR009023">
    <property type="entry name" value="HMG_CoA_Rdtase_NAD(P)-bd_sf"/>
</dbReference>
<dbReference type="CDD" id="cd00644">
    <property type="entry name" value="HMG-CoA_reductase_classII"/>
    <property type="match status" value="1"/>
</dbReference>
<evidence type="ECO:0000313" key="4">
    <source>
        <dbReference type="EMBL" id="TKW66689.1"/>
    </source>
</evidence>
<dbReference type="PANTHER" id="PTHR10572">
    <property type="entry name" value="3-HYDROXY-3-METHYLGLUTARYL-COENZYME A REDUCTASE"/>
    <property type="match status" value="1"/>
</dbReference>
<accession>A0A533I4W0</accession>
<dbReference type="InterPro" id="IPR002202">
    <property type="entry name" value="HMG_CoA_Rdtase"/>
</dbReference>
<dbReference type="PROSITE" id="PS50065">
    <property type="entry name" value="HMG_COA_REDUCTASE_4"/>
    <property type="match status" value="1"/>
</dbReference>
<dbReference type="Proteomes" id="UP000315344">
    <property type="component" value="Unassembled WGS sequence"/>
</dbReference>
<name>A0A533I4W0_PARDE</name>
<gene>
    <name evidence="4" type="ORF">DI616_09355</name>
</gene>
<dbReference type="PROSITE" id="PS01192">
    <property type="entry name" value="HMG_COA_REDUCTASE_3"/>
    <property type="match status" value="1"/>
</dbReference>
<reference evidence="4 5" key="1">
    <citation type="journal article" date="2017" name="Nat. Commun.">
        <title>In situ click chemistry generation of cyclooxygenase-2 inhibitors.</title>
        <authorList>
            <person name="Bhardwaj A."/>
            <person name="Kaur J."/>
            <person name="Wuest M."/>
            <person name="Wuest F."/>
        </authorList>
    </citation>
    <scope>NUCLEOTIDE SEQUENCE [LARGE SCALE GENOMIC DNA]</scope>
    <source>
        <strain evidence="4">S2_012_000_R3_94</strain>
    </source>
</reference>
<dbReference type="SUPFAM" id="SSF55035">
    <property type="entry name" value="NAD-binding domain of HMG-CoA reductase"/>
    <property type="match status" value="1"/>
</dbReference>
<dbReference type="EC" id="1.1.1.88" evidence="3"/>
<sequence>MSYPANATNSRIENMRAMTPAERLAAVADAAGLSADDRARLEAANALPLQTADGMIENVFGRFELPMGVATNFTINGQDRLIPMAVEEPSVVAAASYMARIARDCGGFHASTTDAIMRAQVQILDVTDPHGARQRILAAREELIEAANGRDKVLVSLGGGCRDIEVHVFESSPRGPMVVAHLLVDVRDAMGANTVNTMAEHLAPRLAELAGGTSRLRILSNLADRRLARAWVRVTPDALTTKTTDGTEMIEGILDAQALAVVDPYRAATHNKGIMNGIDPVIVATGNDWRAIEAGAHAWAARDGRYTSLTSWEKDRDGNLVGTLEMPMAVGIVGGATKTHPMAATALRIAGVTSAAELAQIAVVVGLAQNMAALRALATEGIQRGHMALHARNIAIVAGAEGAEIDEIARQLAADHDVRVERAKEILEGLRK</sequence>
<comment type="pathway">
    <text evidence="3">Metabolic intermediate metabolism; (R)-mevalonate degradation; (S)-3-hydroxy-3-methylglutaryl-CoA from (R)-mevalonate: step 1/1.</text>
</comment>
<evidence type="ECO:0000313" key="5">
    <source>
        <dbReference type="Proteomes" id="UP000315344"/>
    </source>
</evidence>
<dbReference type="GO" id="GO:0015936">
    <property type="term" value="P:coenzyme A metabolic process"/>
    <property type="evidence" value="ECO:0007669"/>
    <property type="project" value="InterPro"/>
</dbReference>
<comment type="caution">
    <text evidence="4">The sequence shown here is derived from an EMBL/GenBank/DDBJ whole genome shotgun (WGS) entry which is preliminary data.</text>
</comment>
<dbReference type="GO" id="GO:0004420">
    <property type="term" value="F:hydroxymethylglutaryl-CoA reductase (NADPH) activity"/>
    <property type="evidence" value="ECO:0007669"/>
    <property type="project" value="InterPro"/>
</dbReference>
<dbReference type="SUPFAM" id="SSF56542">
    <property type="entry name" value="Substrate-binding domain of HMG-CoA reductase"/>
    <property type="match status" value="1"/>
</dbReference>
<dbReference type="PANTHER" id="PTHR10572:SF24">
    <property type="entry name" value="3-HYDROXY-3-METHYLGLUTARYL-COENZYME A REDUCTASE"/>
    <property type="match status" value="1"/>
</dbReference>
<dbReference type="Pfam" id="PF00368">
    <property type="entry name" value="HMG-CoA_red"/>
    <property type="match status" value="1"/>
</dbReference>
<dbReference type="PRINTS" id="PR00071">
    <property type="entry name" value="HMGCOARDTASE"/>
</dbReference>
<evidence type="ECO:0000256" key="2">
    <source>
        <dbReference type="ARBA" id="ARBA00023002"/>
    </source>
</evidence>
<proteinExistence type="inferred from homology"/>
<dbReference type="Gene3D" id="1.10.8.660">
    <property type="match status" value="1"/>
</dbReference>
<evidence type="ECO:0000256" key="3">
    <source>
        <dbReference type="RuleBase" id="RU361219"/>
    </source>
</evidence>
<dbReference type="NCBIfam" id="TIGR00532">
    <property type="entry name" value="HMG_CoA_R_NAD"/>
    <property type="match status" value="1"/>
</dbReference>
<dbReference type="EMBL" id="VAFL01000006">
    <property type="protein sequence ID" value="TKW66689.1"/>
    <property type="molecule type" value="Genomic_DNA"/>
</dbReference>
<keyword evidence="3" id="KW-0520">NAD</keyword>
<dbReference type="AlphaFoldDB" id="A0A533I4W0"/>
<dbReference type="InterPro" id="IPR004553">
    <property type="entry name" value="HMG_CoA_Rdtase_bac-typ"/>
</dbReference>
<dbReference type="PROSITE" id="PS00066">
    <property type="entry name" value="HMG_COA_REDUCTASE_1"/>
    <property type="match status" value="1"/>
</dbReference>
<dbReference type="GO" id="GO:0140643">
    <property type="term" value="F:hydroxymethylglutaryl-CoA reductase (NADH) activity"/>
    <property type="evidence" value="ECO:0007669"/>
    <property type="project" value="UniProtKB-EC"/>
</dbReference>
<dbReference type="UniPathway" id="UPA00257">
    <property type="reaction ID" value="UER00367"/>
</dbReference>
<dbReference type="Gene3D" id="3.90.770.10">
    <property type="entry name" value="3-hydroxy-3-methylglutaryl-coenzyme A Reductase, Chain A, domain 2"/>
    <property type="match status" value="2"/>
</dbReference>
<evidence type="ECO:0000256" key="1">
    <source>
        <dbReference type="ARBA" id="ARBA00007661"/>
    </source>
</evidence>
<dbReference type="InterPro" id="IPR009029">
    <property type="entry name" value="HMG_CoA_Rdtase_sub-bd_dom_sf"/>
</dbReference>
<keyword evidence="2 3" id="KW-0560">Oxidoreductase</keyword>
<dbReference type="PROSITE" id="PS00318">
    <property type="entry name" value="HMG_COA_REDUCTASE_2"/>
    <property type="match status" value="1"/>
</dbReference>
<comment type="catalytic activity">
    <reaction evidence="3">
        <text>(R)-mevalonate + 2 NAD(+) + CoA = (3S)-3-hydroxy-3-methylglutaryl-CoA + 2 NADH + 2 H(+)</text>
        <dbReference type="Rhea" id="RHEA:14833"/>
        <dbReference type="ChEBI" id="CHEBI:15378"/>
        <dbReference type="ChEBI" id="CHEBI:36464"/>
        <dbReference type="ChEBI" id="CHEBI:43074"/>
        <dbReference type="ChEBI" id="CHEBI:57287"/>
        <dbReference type="ChEBI" id="CHEBI:57540"/>
        <dbReference type="ChEBI" id="CHEBI:57945"/>
        <dbReference type="EC" id="1.1.1.88"/>
    </reaction>
</comment>
<protein>
    <recommendedName>
        <fullName evidence="3">3-hydroxy-3-methylglutaryl coenzyme A reductase</fullName>
        <shortName evidence="3">HMG-CoA reductase</shortName>
        <ecNumber evidence="3">1.1.1.88</ecNumber>
    </recommendedName>
</protein>